<comment type="caution">
    <text evidence="1">The sequence shown here is derived from an EMBL/GenBank/DDBJ whole genome shotgun (WGS) entry which is preliminary data.</text>
</comment>
<dbReference type="PANTHER" id="PTHR46250">
    <property type="entry name" value="MYB/SANT-LIKE DNA-BINDING DOMAIN PROTEIN-RELATED"/>
    <property type="match status" value="1"/>
</dbReference>
<dbReference type="AlphaFoldDB" id="A0A8X8WE29"/>
<dbReference type="Proteomes" id="UP000298416">
    <property type="component" value="Unassembled WGS sequence"/>
</dbReference>
<proteinExistence type="predicted"/>
<keyword evidence="2" id="KW-1185">Reference proteome</keyword>
<evidence type="ECO:0000313" key="1">
    <source>
        <dbReference type="EMBL" id="KAG6392976.1"/>
    </source>
</evidence>
<dbReference type="EMBL" id="PNBA02000018">
    <property type="protein sequence ID" value="KAG6392976.1"/>
    <property type="molecule type" value="Genomic_DNA"/>
</dbReference>
<reference evidence="1" key="2">
    <citation type="submission" date="2020-08" db="EMBL/GenBank/DDBJ databases">
        <title>Plant Genome Project.</title>
        <authorList>
            <person name="Zhang R.-G."/>
        </authorList>
    </citation>
    <scope>NUCLEOTIDE SEQUENCE</scope>
    <source>
        <strain evidence="1">Huo1</strain>
        <tissue evidence="1">Leaf</tissue>
    </source>
</reference>
<protein>
    <recommendedName>
        <fullName evidence="3">Myb/SANT-like domain-containing protein</fullName>
    </recommendedName>
</protein>
<organism evidence="1">
    <name type="scientific">Salvia splendens</name>
    <name type="common">Scarlet sage</name>
    <dbReference type="NCBI Taxonomy" id="180675"/>
    <lineage>
        <taxon>Eukaryota</taxon>
        <taxon>Viridiplantae</taxon>
        <taxon>Streptophyta</taxon>
        <taxon>Embryophyta</taxon>
        <taxon>Tracheophyta</taxon>
        <taxon>Spermatophyta</taxon>
        <taxon>Magnoliopsida</taxon>
        <taxon>eudicotyledons</taxon>
        <taxon>Gunneridae</taxon>
        <taxon>Pentapetalae</taxon>
        <taxon>asterids</taxon>
        <taxon>lamiids</taxon>
        <taxon>Lamiales</taxon>
        <taxon>Lamiaceae</taxon>
        <taxon>Nepetoideae</taxon>
        <taxon>Mentheae</taxon>
        <taxon>Salviinae</taxon>
        <taxon>Salvia</taxon>
        <taxon>Salvia subgen. Calosphace</taxon>
        <taxon>core Calosphace</taxon>
    </lineage>
</organism>
<gene>
    <name evidence="1" type="ORF">SASPL_147206</name>
</gene>
<evidence type="ECO:0000313" key="2">
    <source>
        <dbReference type="Proteomes" id="UP000298416"/>
    </source>
</evidence>
<evidence type="ECO:0008006" key="3">
    <source>
        <dbReference type="Google" id="ProtNLM"/>
    </source>
</evidence>
<dbReference type="PANTHER" id="PTHR46250:SF15">
    <property type="entry name" value="OS01G0523800 PROTEIN"/>
    <property type="match status" value="1"/>
</dbReference>
<sequence>MAVRLVLQIQKVKVDRTFRPGYATKVYQVLKREISDIQIKVFNSKITTWKRDYDSLSLILDRSGVGFNANNDFKIDCNDEQWAQIVKADSNAKTMRNKSWPYWEDWKTIFGKDRDEQIDDGLNFEAATEVQVADSDTKSVKSPVSTKKNRRKRKAEEVLESMLDVMTKIHEDTSDCLQTLSTRIGYDFDLSAKRVEISKMLEEIPLLSKKHKFMALDILVKAFGPVHRLRLGGQA</sequence>
<accession>A0A8X8WE29</accession>
<name>A0A8X8WE29_SALSN</name>
<reference evidence="1" key="1">
    <citation type="submission" date="2018-01" db="EMBL/GenBank/DDBJ databases">
        <authorList>
            <person name="Mao J.F."/>
        </authorList>
    </citation>
    <scope>NUCLEOTIDE SEQUENCE</scope>
    <source>
        <strain evidence="1">Huo1</strain>
        <tissue evidence="1">Leaf</tissue>
    </source>
</reference>